<keyword evidence="1" id="KW-0472">Membrane</keyword>
<evidence type="ECO:0000313" key="2">
    <source>
        <dbReference type="EMBL" id="SHG12916.1"/>
    </source>
</evidence>
<keyword evidence="3" id="KW-1185">Reference proteome</keyword>
<keyword evidence="1" id="KW-0812">Transmembrane</keyword>
<dbReference type="RefSeq" id="WP_073041482.1">
    <property type="nucleotide sequence ID" value="NZ_FQVB01000043.1"/>
</dbReference>
<dbReference type="EMBL" id="FQVB01000043">
    <property type="protein sequence ID" value="SHG12916.1"/>
    <property type="molecule type" value="Genomic_DNA"/>
</dbReference>
<keyword evidence="1" id="KW-1133">Transmembrane helix</keyword>
<accession>A0A1M5HAF8</accession>
<feature type="transmembrane region" description="Helical" evidence="1">
    <location>
        <begin position="62"/>
        <end position="83"/>
    </location>
</feature>
<sequence length="108" mass="12056">MSLPNLHLSLTAVAAIVLCLNLPFGYWRAQVQRFSTAWFLAIHLPVPLVVGLRILSGMGWRLATFPVLIGAFFAGQLLGGVLFRCRFPRRFISSRNSRLRTGEEGSKK</sequence>
<dbReference type="AlphaFoldDB" id="A0A1M5HAF8"/>
<feature type="transmembrane region" description="Helical" evidence="1">
    <location>
        <begin position="6"/>
        <end position="24"/>
    </location>
</feature>
<evidence type="ECO:0000256" key="1">
    <source>
        <dbReference type="SAM" id="Phobius"/>
    </source>
</evidence>
<feature type="transmembrane region" description="Helical" evidence="1">
    <location>
        <begin position="36"/>
        <end position="56"/>
    </location>
</feature>
<proteinExistence type="predicted"/>
<reference evidence="3" key="1">
    <citation type="submission" date="2016-11" db="EMBL/GenBank/DDBJ databases">
        <authorList>
            <person name="Varghese N."/>
            <person name="Submissions S."/>
        </authorList>
    </citation>
    <scope>NUCLEOTIDE SEQUENCE [LARGE SCALE GENOMIC DNA]</scope>
    <source>
        <strain evidence="3">DSM 9756</strain>
    </source>
</reference>
<gene>
    <name evidence="2" type="ORF">SAMN02745206_03317</name>
</gene>
<dbReference type="STRING" id="1121391.SAMN02745206_03317"/>
<name>A0A1M5HAF8_9BACT</name>
<protein>
    <submittedName>
        <fullName evidence="2">Uncharacterized protein</fullName>
    </submittedName>
</protein>
<evidence type="ECO:0000313" key="3">
    <source>
        <dbReference type="Proteomes" id="UP000184076"/>
    </source>
</evidence>
<dbReference type="Proteomes" id="UP000184076">
    <property type="component" value="Unassembled WGS sequence"/>
</dbReference>
<organism evidence="2 3">
    <name type="scientific">Desulfacinum infernum DSM 9756</name>
    <dbReference type="NCBI Taxonomy" id="1121391"/>
    <lineage>
        <taxon>Bacteria</taxon>
        <taxon>Pseudomonadati</taxon>
        <taxon>Thermodesulfobacteriota</taxon>
        <taxon>Syntrophobacteria</taxon>
        <taxon>Syntrophobacterales</taxon>
        <taxon>Syntrophobacteraceae</taxon>
        <taxon>Desulfacinum</taxon>
    </lineage>
</organism>